<organism evidence="1 2">
    <name type="scientific">Trichodelitschia bisporula</name>
    <dbReference type="NCBI Taxonomy" id="703511"/>
    <lineage>
        <taxon>Eukaryota</taxon>
        <taxon>Fungi</taxon>
        <taxon>Dikarya</taxon>
        <taxon>Ascomycota</taxon>
        <taxon>Pezizomycotina</taxon>
        <taxon>Dothideomycetes</taxon>
        <taxon>Dothideomycetes incertae sedis</taxon>
        <taxon>Phaeotrichales</taxon>
        <taxon>Phaeotrichaceae</taxon>
        <taxon>Trichodelitschia</taxon>
    </lineage>
</organism>
<protein>
    <submittedName>
        <fullName evidence="1">Uncharacterized protein</fullName>
    </submittedName>
</protein>
<proteinExistence type="predicted"/>
<name>A0A6G1HJ05_9PEZI</name>
<dbReference type="EMBL" id="ML996710">
    <property type="protein sequence ID" value="KAF2395881.1"/>
    <property type="molecule type" value="Genomic_DNA"/>
</dbReference>
<dbReference type="Proteomes" id="UP000799640">
    <property type="component" value="Unassembled WGS sequence"/>
</dbReference>
<sequence>MAANGPSESLESWLEANRWLVAKSSDFLPTLTFHLHLRRESDSPGMFKHLTEWKKWRRGMHEYLVSANLIGLLGRESTMPEQQARKTHQGYQDRVYNWSLKQCLAKHAIMLSFNKTGCSYISYCKTVADMLNSFQQFYTHSRFRLYLEIWKAWCNHSLEECGSMEQYARQFLDLLKEMESTPSRLGLSGKLSDDCIKIPNRDAVDVFLQGLGEKYNYFRTCHTNKPLLAWDQLIEAALVEVRRLNTDPGSTPPPHRSYEIPKFAGTSGNFGSWWTEYYPSETAMDTYSYDRILKQALDDTPEYDYQP</sequence>
<evidence type="ECO:0000313" key="1">
    <source>
        <dbReference type="EMBL" id="KAF2395881.1"/>
    </source>
</evidence>
<keyword evidence="2" id="KW-1185">Reference proteome</keyword>
<dbReference type="AlphaFoldDB" id="A0A6G1HJ05"/>
<gene>
    <name evidence="1" type="ORF">EJ06DRAFT_560349</name>
</gene>
<accession>A0A6G1HJ05</accession>
<reference evidence="1" key="1">
    <citation type="journal article" date="2020" name="Stud. Mycol.">
        <title>101 Dothideomycetes genomes: a test case for predicting lifestyles and emergence of pathogens.</title>
        <authorList>
            <person name="Haridas S."/>
            <person name="Albert R."/>
            <person name="Binder M."/>
            <person name="Bloem J."/>
            <person name="Labutti K."/>
            <person name="Salamov A."/>
            <person name="Andreopoulos B."/>
            <person name="Baker S."/>
            <person name="Barry K."/>
            <person name="Bills G."/>
            <person name="Bluhm B."/>
            <person name="Cannon C."/>
            <person name="Castanera R."/>
            <person name="Culley D."/>
            <person name="Daum C."/>
            <person name="Ezra D."/>
            <person name="Gonzalez J."/>
            <person name="Henrissat B."/>
            <person name="Kuo A."/>
            <person name="Liang C."/>
            <person name="Lipzen A."/>
            <person name="Lutzoni F."/>
            <person name="Magnuson J."/>
            <person name="Mondo S."/>
            <person name="Nolan M."/>
            <person name="Ohm R."/>
            <person name="Pangilinan J."/>
            <person name="Park H.-J."/>
            <person name="Ramirez L."/>
            <person name="Alfaro M."/>
            <person name="Sun H."/>
            <person name="Tritt A."/>
            <person name="Yoshinaga Y."/>
            <person name="Zwiers L.-H."/>
            <person name="Turgeon B."/>
            <person name="Goodwin S."/>
            <person name="Spatafora J."/>
            <person name="Crous P."/>
            <person name="Grigoriev I."/>
        </authorList>
    </citation>
    <scope>NUCLEOTIDE SEQUENCE</scope>
    <source>
        <strain evidence="1">CBS 262.69</strain>
    </source>
</reference>
<evidence type="ECO:0000313" key="2">
    <source>
        <dbReference type="Proteomes" id="UP000799640"/>
    </source>
</evidence>